<proteinExistence type="predicted"/>
<dbReference type="EMBL" id="JBHSAS010000004">
    <property type="protein sequence ID" value="MFC4026222.1"/>
    <property type="molecule type" value="Genomic_DNA"/>
</dbReference>
<sequence length="248" mass="28311">MQKIITCFILLLTQAVLTAQQPVQLEGRIIADSLEYTFINILNISAHKGTTNDREGRFIVEVNENDTLQFSSVQFQKKEVVITKSILASKFLEVILVPGVNQLDEVYISNSNLVGDLGKDFSKIQFYDKYELDAPQLKQDIPSLIDRKIAATGGDPSNLLLNTISGDRQRLKKIKANMDYDSRIEKALLLLPPEFFKTINIKKTEQMLFLYFCAEDSYFETLVNFERKGDLVVFLKEKSLAWQKRTDG</sequence>
<evidence type="ECO:0000313" key="2">
    <source>
        <dbReference type="EMBL" id="MFC4026222.1"/>
    </source>
</evidence>
<keyword evidence="1" id="KW-0732">Signal</keyword>
<evidence type="ECO:0000256" key="1">
    <source>
        <dbReference type="SAM" id="SignalP"/>
    </source>
</evidence>
<organism evidence="2 3">
    <name type="scientific">Zunongwangia endophytica</name>
    <dbReference type="NCBI Taxonomy" id="1808945"/>
    <lineage>
        <taxon>Bacteria</taxon>
        <taxon>Pseudomonadati</taxon>
        <taxon>Bacteroidota</taxon>
        <taxon>Flavobacteriia</taxon>
        <taxon>Flavobacteriales</taxon>
        <taxon>Flavobacteriaceae</taxon>
        <taxon>Zunongwangia</taxon>
    </lineage>
</organism>
<gene>
    <name evidence="2" type="ORF">ACFOS1_02290</name>
</gene>
<keyword evidence="3" id="KW-1185">Reference proteome</keyword>
<evidence type="ECO:0000313" key="3">
    <source>
        <dbReference type="Proteomes" id="UP001595793"/>
    </source>
</evidence>
<accession>A0ABV8H5L2</accession>
<dbReference type="Proteomes" id="UP001595793">
    <property type="component" value="Unassembled WGS sequence"/>
</dbReference>
<evidence type="ECO:0008006" key="4">
    <source>
        <dbReference type="Google" id="ProtNLM"/>
    </source>
</evidence>
<comment type="caution">
    <text evidence="2">The sequence shown here is derived from an EMBL/GenBank/DDBJ whole genome shotgun (WGS) entry which is preliminary data.</text>
</comment>
<dbReference type="RefSeq" id="WP_290236649.1">
    <property type="nucleotide sequence ID" value="NZ_JAUFPZ010000002.1"/>
</dbReference>
<protein>
    <recommendedName>
        <fullName evidence="4">CarboxypepD_reg-like domain-containing protein</fullName>
    </recommendedName>
</protein>
<reference evidence="3" key="1">
    <citation type="journal article" date="2019" name="Int. J. Syst. Evol. Microbiol.">
        <title>The Global Catalogue of Microorganisms (GCM) 10K type strain sequencing project: providing services to taxonomists for standard genome sequencing and annotation.</title>
        <authorList>
            <consortium name="The Broad Institute Genomics Platform"/>
            <consortium name="The Broad Institute Genome Sequencing Center for Infectious Disease"/>
            <person name="Wu L."/>
            <person name="Ma J."/>
        </authorList>
    </citation>
    <scope>NUCLEOTIDE SEQUENCE [LARGE SCALE GENOMIC DNA]</scope>
    <source>
        <strain evidence="3">CECT 9128</strain>
    </source>
</reference>
<feature type="chain" id="PRO_5046634488" description="CarboxypepD_reg-like domain-containing protein" evidence="1">
    <location>
        <begin position="19"/>
        <end position="248"/>
    </location>
</feature>
<name>A0ABV8H5L2_9FLAO</name>
<feature type="signal peptide" evidence="1">
    <location>
        <begin position="1"/>
        <end position="18"/>
    </location>
</feature>